<accession>A0A1N6ZJZ1</accession>
<sequence>MEVNLAYYRRKDWKKFLKLIDDKDSMHGSWNDWHKSFLKTKHSLISKGFIVNNFIVDLDKLKIYCSNRNLKIDGKARSQFVSNIK</sequence>
<name>A0A1N6ZJZ1_9FLAO</name>
<proteinExistence type="predicted"/>
<organism evidence="1 2">
    <name type="scientific">Maribacter ulvicola</name>
    <dbReference type="NCBI Taxonomy" id="228959"/>
    <lineage>
        <taxon>Bacteria</taxon>
        <taxon>Pseudomonadati</taxon>
        <taxon>Bacteroidota</taxon>
        <taxon>Flavobacteriia</taxon>
        <taxon>Flavobacteriales</taxon>
        <taxon>Flavobacteriaceae</taxon>
        <taxon>Maribacter</taxon>
    </lineage>
</organism>
<dbReference type="Proteomes" id="UP000186953">
    <property type="component" value="Unassembled WGS sequence"/>
</dbReference>
<dbReference type="OrthoDB" id="1442996at2"/>
<dbReference type="EMBL" id="FTMA01000009">
    <property type="protein sequence ID" value="SIR27163.1"/>
    <property type="molecule type" value="Genomic_DNA"/>
</dbReference>
<dbReference type="STRING" id="228959.SAMN05421797_10916"/>
<reference evidence="2" key="1">
    <citation type="submission" date="2017-01" db="EMBL/GenBank/DDBJ databases">
        <authorList>
            <person name="Varghese N."/>
            <person name="Submissions S."/>
        </authorList>
    </citation>
    <scope>NUCLEOTIDE SEQUENCE [LARGE SCALE GENOMIC DNA]</scope>
    <source>
        <strain evidence="2">DSM 15366</strain>
    </source>
</reference>
<evidence type="ECO:0000313" key="1">
    <source>
        <dbReference type="EMBL" id="SIR27163.1"/>
    </source>
</evidence>
<dbReference type="AlphaFoldDB" id="A0A1N6ZJZ1"/>
<protein>
    <submittedName>
        <fullName evidence="1">Uncharacterized protein</fullName>
    </submittedName>
</protein>
<keyword evidence="2" id="KW-1185">Reference proteome</keyword>
<dbReference type="RefSeq" id="WP_076550628.1">
    <property type="nucleotide sequence ID" value="NZ_FTMA01000009.1"/>
</dbReference>
<evidence type="ECO:0000313" key="2">
    <source>
        <dbReference type="Proteomes" id="UP000186953"/>
    </source>
</evidence>
<gene>
    <name evidence="1" type="ORF">SAMN05421797_10916</name>
</gene>